<gene>
    <name evidence="1" type="ORF">VFPPC_14542</name>
</gene>
<dbReference type="OrthoDB" id="5213862at2759"/>
<protein>
    <submittedName>
        <fullName evidence="1">Uncharacterized protein</fullName>
    </submittedName>
</protein>
<evidence type="ECO:0000313" key="2">
    <source>
        <dbReference type="Proteomes" id="UP000078397"/>
    </source>
</evidence>
<dbReference type="KEGG" id="pchm:VFPPC_14542"/>
<organism evidence="1 2">
    <name type="scientific">Pochonia chlamydosporia 170</name>
    <dbReference type="NCBI Taxonomy" id="1380566"/>
    <lineage>
        <taxon>Eukaryota</taxon>
        <taxon>Fungi</taxon>
        <taxon>Dikarya</taxon>
        <taxon>Ascomycota</taxon>
        <taxon>Pezizomycotina</taxon>
        <taxon>Sordariomycetes</taxon>
        <taxon>Hypocreomycetidae</taxon>
        <taxon>Hypocreales</taxon>
        <taxon>Clavicipitaceae</taxon>
        <taxon>Pochonia</taxon>
    </lineage>
</organism>
<dbReference type="Proteomes" id="UP000078397">
    <property type="component" value="Unassembled WGS sequence"/>
</dbReference>
<proteinExistence type="predicted"/>
<evidence type="ECO:0000313" key="1">
    <source>
        <dbReference type="EMBL" id="OAQ63257.1"/>
    </source>
</evidence>
<comment type="caution">
    <text evidence="1">The sequence shown here is derived from an EMBL/GenBank/DDBJ whole genome shotgun (WGS) entry which is preliminary data.</text>
</comment>
<dbReference type="AlphaFoldDB" id="A0A179FD00"/>
<name>A0A179FD00_METCM</name>
<reference evidence="1 2" key="1">
    <citation type="journal article" date="2016" name="PLoS Pathog.">
        <title>Biosynthesis of antibiotic leucinostatins in bio-control fungus Purpureocillium lilacinum and their inhibition on phytophthora revealed by genome mining.</title>
        <authorList>
            <person name="Wang G."/>
            <person name="Liu Z."/>
            <person name="Lin R."/>
            <person name="Li E."/>
            <person name="Mao Z."/>
            <person name="Ling J."/>
            <person name="Yang Y."/>
            <person name="Yin W.B."/>
            <person name="Xie B."/>
        </authorList>
    </citation>
    <scope>NUCLEOTIDE SEQUENCE [LARGE SCALE GENOMIC DNA]</scope>
    <source>
        <strain evidence="1">170</strain>
    </source>
</reference>
<dbReference type="GeneID" id="28856304"/>
<accession>A0A179FD00</accession>
<keyword evidence="2" id="KW-1185">Reference proteome</keyword>
<dbReference type="RefSeq" id="XP_018140837.1">
    <property type="nucleotide sequence ID" value="XM_018292310.1"/>
</dbReference>
<sequence>MESTSASDNNLQQCCESNHTFEPRTPQAPCNLLSPRHISQNTRTYILSPRVVVTPQQKELDGTENSLWVAVEISGKLSQISSTKAPFADEPEANVVPGTYINHKLDRFFDFGCLYDLTMEVLAKPGTAILDVVHEQSWPTTIYAGTSVLIVVHILLRPRAGKPEVRHSRSRSNELMEELELQLGNVQTQLMDIRVSYHHSAFPEIANAEPPQKGLCNLQSRMETKATAAIGRKTNSSVWSHRSKALQNSLFPLMVQHWGDEKAISMQRQISDSQMPMSRAGECHAVSPMQQTTSEFPMTFNFNADHPNRTSGLQRYVLDGNSMNPRNPSSGLRTRQRVQLVDGPENSKQGPSTPVRDMYYFGERALRALAPTPCPDGDALRRHQNTNARLKRKDSSFWDWGSWF</sequence>
<dbReference type="EMBL" id="LSBJ02000006">
    <property type="protein sequence ID" value="OAQ63257.1"/>
    <property type="molecule type" value="Genomic_DNA"/>
</dbReference>